<feature type="domain" description="PPM-type phosphatase" evidence="11">
    <location>
        <begin position="183"/>
        <end position="450"/>
    </location>
</feature>
<dbReference type="PROSITE" id="PS51746">
    <property type="entry name" value="PPM_2"/>
    <property type="match status" value="1"/>
</dbReference>
<keyword evidence="6" id="KW-0460">Magnesium</keyword>
<feature type="region of interest" description="Disordered" evidence="10">
    <location>
        <begin position="476"/>
        <end position="527"/>
    </location>
</feature>
<comment type="cofactor">
    <cofactor evidence="1">
        <name>Mn(2+)</name>
        <dbReference type="ChEBI" id="CHEBI:29035"/>
    </cofactor>
</comment>
<evidence type="ECO:0000256" key="7">
    <source>
        <dbReference type="ARBA" id="ARBA00022912"/>
    </source>
</evidence>
<keyword evidence="4" id="KW-0479">Metal-binding</keyword>
<dbReference type="InterPro" id="IPR000222">
    <property type="entry name" value="PP2C_BS"/>
</dbReference>
<dbReference type="GO" id="GO:0046872">
    <property type="term" value="F:metal ion binding"/>
    <property type="evidence" value="ECO:0007669"/>
    <property type="project" value="UniProtKB-KW"/>
</dbReference>
<evidence type="ECO:0000313" key="12">
    <source>
        <dbReference type="EMBL" id="SZX60615.1"/>
    </source>
</evidence>
<dbReference type="SMART" id="SM00331">
    <property type="entry name" value="PP2C_SIG"/>
    <property type="match status" value="1"/>
</dbReference>
<feature type="region of interest" description="Disordered" evidence="10">
    <location>
        <begin position="109"/>
        <end position="150"/>
    </location>
</feature>
<evidence type="ECO:0000259" key="11">
    <source>
        <dbReference type="PROSITE" id="PS51746"/>
    </source>
</evidence>
<dbReference type="PANTHER" id="PTHR47992">
    <property type="entry name" value="PROTEIN PHOSPHATASE"/>
    <property type="match status" value="1"/>
</dbReference>
<evidence type="ECO:0000256" key="9">
    <source>
        <dbReference type="RuleBase" id="RU003465"/>
    </source>
</evidence>
<comment type="cofactor">
    <cofactor evidence="2">
        <name>Mg(2+)</name>
        <dbReference type="ChEBI" id="CHEBI:18420"/>
    </cofactor>
</comment>
<evidence type="ECO:0000313" key="14">
    <source>
        <dbReference type="Proteomes" id="UP000256970"/>
    </source>
</evidence>
<feature type="compositionally biased region" description="Low complexity" evidence="10">
    <location>
        <begin position="510"/>
        <end position="521"/>
    </location>
</feature>
<evidence type="ECO:0000256" key="8">
    <source>
        <dbReference type="ARBA" id="ARBA00023211"/>
    </source>
</evidence>
<dbReference type="Pfam" id="PF00481">
    <property type="entry name" value="PP2C"/>
    <property type="match status" value="1"/>
</dbReference>
<dbReference type="EMBL" id="FNXT01000081">
    <property type="protein sequence ID" value="SZX60615.1"/>
    <property type="molecule type" value="Genomic_DNA"/>
</dbReference>
<gene>
    <name evidence="12" type="ORF">BQ4739_LOCUS1147</name>
    <name evidence="13" type="ORF">BQ4739_LOCUS13128</name>
</gene>
<keyword evidence="8" id="KW-0464">Manganese</keyword>
<keyword evidence="5 9" id="KW-0378">Hydrolase</keyword>
<keyword evidence="7 9" id="KW-0904">Protein phosphatase</keyword>
<proteinExistence type="inferred from homology"/>
<dbReference type="InterPro" id="IPR036457">
    <property type="entry name" value="PPM-type-like_dom_sf"/>
</dbReference>
<evidence type="ECO:0000256" key="5">
    <source>
        <dbReference type="ARBA" id="ARBA00022801"/>
    </source>
</evidence>
<feature type="region of interest" description="Disordered" evidence="10">
    <location>
        <begin position="1"/>
        <end position="76"/>
    </location>
</feature>
<sequence length="527" mass="56554">MWLQDAPSVQHLPDYPSDGQQRVVSHAAAEPVSSSCVAAQNGQQKQQAVQEQQPSEQLQHEPEQQLEPMQAEEQQQLPPLVKSVCFQPLTLGSSGSMPEQDVQELLRFSSGGSMSGGASSGVHTRQPSMLSDSGRASRRTSLMHGDSFSDSPVPPIVHQSLAMVSPEQQLQAGEPFWANSNWSFGSHSDQNQRQHMEDRIACRNLTQEPAFTGCKRAGFFAVFDGHAGHEAAEYLEEHLLSYVLASAPEQLLADPLAVLQASVLQAEREILAKFLPARCNAGSTLLALLLVDDKLHIANVGDSRAVMGRGSEAQQLTRDHKPACSLEQRRITEADPQADISTDGYMYGELAVARAIGSAHIKRDPSKRALIPTPEVHSVQLQAEDDFVVLATDGLWDKVDNLEVIQVARRTLAGSRSDPQGPAAAASRALVDRALRRSSSDNISVIMLLLHSRPITLPKSNSMLFKRSTLQGLGGADSPRCSTPCSGVSTPVAASRSSTPVQQHGQAIGSSSSALPSPVSSCRPSGS</sequence>
<evidence type="ECO:0000313" key="13">
    <source>
        <dbReference type="EMBL" id="SZX73006.1"/>
    </source>
</evidence>
<dbReference type="Proteomes" id="UP000256970">
    <property type="component" value="Unassembled WGS sequence"/>
</dbReference>
<dbReference type="SMART" id="SM00332">
    <property type="entry name" value="PP2Cc"/>
    <property type="match status" value="1"/>
</dbReference>
<dbReference type="InterPro" id="IPR015655">
    <property type="entry name" value="PP2C"/>
</dbReference>
<feature type="compositionally biased region" description="Polar residues" evidence="10">
    <location>
        <begin position="480"/>
        <end position="489"/>
    </location>
</feature>
<evidence type="ECO:0000256" key="3">
    <source>
        <dbReference type="ARBA" id="ARBA00013081"/>
    </source>
</evidence>
<dbReference type="EMBL" id="FNXT01001182">
    <property type="protein sequence ID" value="SZX73006.1"/>
    <property type="molecule type" value="Genomic_DNA"/>
</dbReference>
<evidence type="ECO:0000256" key="6">
    <source>
        <dbReference type="ARBA" id="ARBA00022842"/>
    </source>
</evidence>
<feature type="compositionally biased region" description="Polar residues" evidence="10">
    <location>
        <begin position="122"/>
        <end position="131"/>
    </location>
</feature>
<name>A0A383V4T4_TETOB</name>
<dbReference type="STRING" id="3088.A0A383V4T4"/>
<evidence type="ECO:0000256" key="1">
    <source>
        <dbReference type="ARBA" id="ARBA00001936"/>
    </source>
</evidence>
<protein>
    <recommendedName>
        <fullName evidence="3">protein-serine/threonine phosphatase</fullName>
        <ecNumber evidence="3">3.1.3.16</ecNumber>
    </recommendedName>
</protein>
<organism evidence="12 14">
    <name type="scientific">Tetradesmus obliquus</name>
    <name type="common">Green alga</name>
    <name type="synonym">Acutodesmus obliquus</name>
    <dbReference type="NCBI Taxonomy" id="3088"/>
    <lineage>
        <taxon>Eukaryota</taxon>
        <taxon>Viridiplantae</taxon>
        <taxon>Chlorophyta</taxon>
        <taxon>core chlorophytes</taxon>
        <taxon>Chlorophyceae</taxon>
        <taxon>CS clade</taxon>
        <taxon>Sphaeropleales</taxon>
        <taxon>Scenedesmaceae</taxon>
        <taxon>Tetradesmus</taxon>
    </lineage>
</organism>
<dbReference type="PROSITE" id="PS01032">
    <property type="entry name" value="PPM_1"/>
    <property type="match status" value="1"/>
</dbReference>
<dbReference type="CDD" id="cd00143">
    <property type="entry name" value="PP2Cc"/>
    <property type="match status" value="1"/>
</dbReference>
<feature type="compositionally biased region" description="Low complexity" evidence="10">
    <location>
        <begin position="40"/>
        <end position="57"/>
    </location>
</feature>
<dbReference type="GO" id="GO:0004722">
    <property type="term" value="F:protein serine/threonine phosphatase activity"/>
    <property type="evidence" value="ECO:0007669"/>
    <property type="project" value="UniProtKB-EC"/>
</dbReference>
<comment type="similarity">
    <text evidence="9">Belongs to the PP2C family.</text>
</comment>
<evidence type="ECO:0000256" key="10">
    <source>
        <dbReference type="SAM" id="MobiDB-lite"/>
    </source>
</evidence>
<accession>A0A383V4T4</accession>
<dbReference type="Gene3D" id="3.60.40.10">
    <property type="entry name" value="PPM-type phosphatase domain"/>
    <property type="match status" value="1"/>
</dbReference>
<reference evidence="12 14" key="1">
    <citation type="submission" date="2016-10" db="EMBL/GenBank/DDBJ databases">
        <authorList>
            <person name="Cai Z."/>
        </authorList>
    </citation>
    <scope>NUCLEOTIDE SEQUENCE [LARGE SCALE GENOMIC DNA]</scope>
</reference>
<dbReference type="AlphaFoldDB" id="A0A383V4T4"/>
<evidence type="ECO:0000256" key="4">
    <source>
        <dbReference type="ARBA" id="ARBA00022723"/>
    </source>
</evidence>
<dbReference type="EC" id="3.1.3.16" evidence="3"/>
<dbReference type="SUPFAM" id="SSF81606">
    <property type="entry name" value="PP2C-like"/>
    <property type="match status" value="1"/>
</dbReference>
<evidence type="ECO:0000256" key="2">
    <source>
        <dbReference type="ARBA" id="ARBA00001946"/>
    </source>
</evidence>
<dbReference type="InterPro" id="IPR001932">
    <property type="entry name" value="PPM-type_phosphatase-like_dom"/>
</dbReference>
<keyword evidence="14" id="KW-1185">Reference proteome</keyword>
<feature type="compositionally biased region" description="Polar residues" evidence="10">
    <location>
        <begin position="495"/>
        <end position="509"/>
    </location>
</feature>